<name>A0A1I0PQ79_9BACT</name>
<keyword evidence="2" id="KW-1185">Reference proteome</keyword>
<dbReference type="EMBL" id="FOJG01000001">
    <property type="protein sequence ID" value="SEW16527.1"/>
    <property type="molecule type" value="Genomic_DNA"/>
</dbReference>
<protein>
    <submittedName>
        <fullName evidence="1">Uncharacterized protein</fullName>
    </submittedName>
</protein>
<reference evidence="2" key="1">
    <citation type="submission" date="2016-10" db="EMBL/GenBank/DDBJ databases">
        <authorList>
            <person name="Varghese N."/>
            <person name="Submissions S."/>
        </authorList>
    </citation>
    <scope>NUCLEOTIDE SEQUENCE [LARGE SCALE GENOMIC DNA]</scope>
    <source>
        <strain evidence="2">DSM 3695</strain>
    </source>
</reference>
<accession>A0A1I0PQ79</accession>
<dbReference type="STRING" id="29529.SAMN04488122_0910"/>
<evidence type="ECO:0000313" key="2">
    <source>
        <dbReference type="Proteomes" id="UP000199310"/>
    </source>
</evidence>
<sequence>MATQKPEMLLKIRQQTVARRLYKCRPLFAYYELMQLYPGYTYEQYLTDIKPRPTGKKLRRRKNVKVKYGRYRRVQQLLTQWHTSHDYDALITASNLYKHLRKPYYVKVRIGNQHLSFTYPATVGVNIIEELVSLYHQCHEIADAIAIHDLCRQRYGFGYEVHC</sequence>
<proteinExistence type="predicted"/>
<gene>
    <name evidence="1" type="ORF">SAMN04488122_0910</name>
</gene>
<dbReference type="RefSeq" id="WP_143059077.1">
    <property type="nucleotide sequence ID" value="NZ_FOJG01000001.1"/>
</dbReference>
<dbReference type="Proteomes" id="UP000199310">
    <property type="component" value="Unassembled WGS sequence"/>
</dbReference>
<dbReference type="AlphaFoldDB" id="A0A1I0PQ79"/>
<evidence type="ECO:0000313" key="1">
    <source>
        <dbReference type="EMBL" id="SEW16527.1"/>
    </source>
</evidence>
<organism evidence="1 2">
    <name type="scientific">Chitinophaga arvensicola</name>
    <dbReference type="NCBI Taxonomy" id="29529"/>
    <lineage>
        <taxon>Bacteria</taxon>
        <taxon>Pseudomonadati</taxon>
        <taxon>Bacteroidota</taxon>
        <taxon>Chitinophagia</taxon>
        <taxon>Chitinophagales</taxon>
        <taxon>Chitinophagaceae</taxon>
        <taxon>Chitinophaga</taxon>
    </lineage>
</organism>